<evidence type="ECO:0000313" key="1">
    <source>
        <dbReference type="EMBL" id="MET4559600.1"/>
    </source>
</evidence>
<dbReference type="Proteomes" id="UP001549363">
    <property type="component" value="Unassembled WGS sequence"/>
</dbReference>
<dbReference type="Pfam" id="PF26325">
    <property type="entry name" value="YhjD"/>
    <property type="match status" value="1"/>
</dbReference>
<reference evidence="1 2" key="1">
    <citation type="submission" date="2024-06" db="EMBL/GenBank/DDBJ databases">
        <title>Sorghum-associated microbial communities from plants grown in Nebraska, USA.</title>
        <authorList>
            <person name="Schachtman D."/>
        </authorList>
    </citation>
    <scope>NUCLEOTIDE SEQUENCE [LARGE SCALE GENOMIC DNA]</scope>
    <source>
        <strain evidence="1 2">736</strain>
    </source>
</reference>
<gene>
    <name evidence="1" type="ORF">ABIA69_000743</name>
</gene>
<dbReference type="InterPro" id="IPR058600">
    <property type="entry name" value="YhjD-like"/>
</dbReference>
<proteinExistence type="predicted"/>
<keyword evidence="2" id="KW-1185">Reference proteome</keyword>
<dbReference type="EMBL" id="JBEPSB010000002">
    <property type="protein sequence ID" value="MET4559600.1"/>
    <property type="molecule type" value="Genomic_DNA"/>
</dbReference>
<evidence type="ECO:0000313" key="2">
    <source>
        <dbReference type="Proteomes" id="UP001549363"/>
    </source>
</evidence>
<accession>A0ABV2PFA5</accession>
<name>A0ABV2PFA5_9BACI</name>
<protein>
    <recommendedName>
        <fullName evidence="3">Aconitate hydratase</fullName>
    </recommendedName>
</protein>
<organism evidence="1 2">
    <name type="scientific">Lysinibacillus parviboronicapiens</name>
    <dbReference type="NCBI Taxonomy" id="436516"/>
    <lineage>
        <taxon>Bacteria</taxon>
        <taxon>Bacillati</taxon>
        <taxon>Bacillota</taxon>
        <taxon>Bacilli</taxon>
        <taxon>Bacillales</taxon>
        <taxon>Bacillaceae</taxon>
        <taxon>Lysinibacillus</taxon>
    </lineage>
</organism>
<comment type="caution">
    <text evidence="1">The sequence shown here is derived from an EMBL/GenBank/DDBJ whole genome shotgun (WGS) entry which is preliminary data.</text>
</comment>
<sequence>MINAEQRQLLHQYIILDLAIKSLQCDYKKLEQLKMKAIYLPFVESLMKSVRQDYFNLKRKLAKQKIRVVGWHRIDAYFSDVRIATAGEDEMLRYANQALKTGVEQLLIKLCPPV</sequence>
<evidence type="ECO:0008006" key="3">
    <source>
        <dbReference type="Google" id="ProtNLM"/>
    </source>
</evidence>
<dbReference type="RefSeq" id="WP_354470948.1">
    <property type="nucleotide sequence ID" value="NZ_JBEPSB010000002.1"/>
</dbReference>